<gene>
    <name evidence="8" type="ORF">UFOPK2510_01314</name>
    <name evidence="9" type="ORF">UFOPK2718_00052</name>
    <name evidence="10" type="ORF">UFOPK2936_01406</name>
    <name evidence="11" type="ORF">UFOPK3174_00646</name>
    <name evidence="12" type="ORF">UFOPK3328_00183</name>
    <name evidence="13" type="ORF">UFOPK3779_00184</name>
    <name evidence="14" type="ORF">UFOPK3913_00958</name>
    <name evidence="7" type="ORF">UFOPK4107_01272</name>
    <name evidence="15" type="ORF">UFOPK4403_01058</name>
</gene>
<evidence type="ECO:0000313" key="12">
    <source>
        <dbReference type="EMBL" id="CAB4856331.1"/>
    </source>
</evidence>
<comment type="similarity">
    <text evidence="5">Belongs to the FMN-dependent alpha-hydroxy acid dehydrogenase family.</text>
</comment>
<evidence type="ECO:0000259" key="6">
    <source>
        <dbReference type="PROSITE" id="PS51349"/>
    </source>
</evidence>
<dbReference type="EMBL" id="CAFBLD010000001">
    <property type="protein sequence ID" value="CAB4856331.1"/>
    <property type="molecule type" value="Genomic_DNA"/>
</dbReference>
<evidence type="ECO:0000256" key="2">
    <source>
        <dbReference type="ARBA" id="ARBA00022630"/>
    </source>
</evidence>
<accession>A0A6J6QV26</accession>
<keyword evidence="2" id="KW-0285">Flavoprotein</keyword>
<dbReference type="InterPro" id="IPR012133">
    <property type="entry name" value="Alpha-hydoxy_acid_DH_FMN"/>
</dbReference>
<dbReference type="FunFam" id="3.20.20.70:FF:000029">
    <property type="entry name" value="L-lactate dehydrogenase"/>
    <property type="match status" value="1"/>
</dbReference>
<dbReference type="CDD" id="cd02809">
    <property type="entry name" value="alpha_hydroxyacid_oxid_FMN"/>
    <property type="match status" value="1"/>
</dbReference>
<dbReference type="EMBL" id="CAEZZW010000009">
    <property type="protein sequence ID" value="CAB4787658.1"/>
    <property type="molecule type" value="Genomic_DNA"/>
</dbReference>
<evidence type="ECO:0000313" key="11">
    <source>
        <dbReference type="EMBL" id="CAB4826948.1"/>
    </source>
</evidence>
<evidence type="ECO:0000256" key="4">
    <source>
        <dbReference type="ARBA" id="ARBA00023002"/>
    </source>
</evidence>
<evidence type="ECO:0000256" key="3">
    <source>
        <dbReference type="ARBA" id="ARBA00022643"/>
    </source>
</evidence>
<dbReference type="EMBL" id="CAFBNH010000001">
    <property type="protein sequence ID" value="CAB4935845.1"/>
    <property type="molecule type" value="Genomic_DNA"/>
</dbReference>
<dbReference type="InterPro" id="IPR037396">
    <property type="entry name" value="FMN_HAD"/>
</dbReference>
<dbReference type="InterPro" id="IPR000262">
    <property type="entry name" value="FMN-dep_DH"/>
</dbReference>
<dbReference type="PANTHER" id="PTHR10578:SF107">
    <property type="entry name" value="2-HYDROXYACID OXIDASE 1"/>
    <property type="match status" value="1"/>
</dbReference>
<comment type="cofactor">
    <cofactor evidence="1">
        <name>FMN</name>
        <dbReference type="ChEBI" id="CHEBI:58210"/>
    </cofactor>
</comment>
<evidence type="ECO:0000313" key="14">
    <source>
        <dbReference type="EMBL" id="CAB4978277.1"/>
    </source>
</evidence>
<dbReference type="EMBL" id="CAESAE010000008">
    <property type="protein sequence ID" value="CAB4343635.1"/>
    <property type="molecule type" value="Genomic_DNA"/>
</dbReference>
<evidence type="ECO:0000313" key="9">
    <source>
        <dbReference type="EMBL" id="CAB4714699.1"/>
    </source>
</evidence>
<feature type="domain" description="FMN hydroxy acid dehydrogenase" evidence="6">
    <location>
        <begin position="27"/>
        <end position="404"/>
    </location>
</feature>
<name>A0A6J6QV26_9ZZZZ</name>
<dbReference type="PROSITE" id="PS51349">
    <property type="entry name" value="FMN_HYDROXY_ACID_DH_2"/>
    <property type="match status" value="1"/>
</dbReference>
<dbReference type="PROSITE" id="PS00557">
    <property type="entry name" value="FMN_HYDROXY_ACID_DH_1"/>
    <property type="match status" value="1"/>
</dbReference>
<dbReference type="EMBL" id="CAEZYM010000001">
    <property type="protein sequence ID" value="CAB4714699.1"/>
    <property type="molecule type" value="Genomic_DNA"/>
</dbReference>
<dbReference type="Gene3D" id="3.20.20.70">
    <property type="entry name" value="Aldolase class I"/>
    <property type="match status" value="1"/>
</dbReference>
<evidence type="ECO:0000256" key="5">
    <source>
        <dbReference type="ARBA" id="ARBA00024042"/>
    </source>
</evidence>
<evidence type="ECO:0000313" key="8">
    <source>
        <dbReference type="EMBL" id="CAB4701008.1"/>
    </source>
</evidence>
<organism evidence="9">
    <name type="scientific">freshwater metagenome</name>
    <dbReference type="NCBI Taxonomy" id="449393"/>
    <lineage>
        <taxon>unclassified sequences</taxon>
        <taxon>metagenomes</taxon>
        <taxon>ecological metagenomes</taxon>
    </lineage>
</organism>
<protein>
    <submittedName>
        <fullName evidence="9">Unannotated protein</fullName>
    </submittedName>
</protein>
<sequence length="408" mass="45159">MKRRFPRVRELKGLLRFRKPILSSKKRRLARALTIYDLRVVAKRRTPKAPFDYTDGAADTEVTLLRARQAFDRLEFQPRVLRDVASVDTSTMMLGKKSTLPFGIAPTGFARMMQTEGEIAGCTAAEQKGIPFALSTLGTTSIEDVCAAAPTGRNCFQLYMWKDRDRSMALVNRAKDAGVDTLILTVDVPVAGARLRDVRNGMTVPPSLTLRTIGNAIPRPAWWINFLTTAPLEFASLDTWNGTVAELLDSMFDPHLTFEDVKWLRKQWQGKLVVKGIQHVADAVEAFSCGADAIVLSNHGGRQLDRAPVPFYLLPEVRKELGPNSEIHLDTGIMHGADIVAAIAMGANFTWIGRAYLYGLMAGGREGVDRSLDILHQQVVRTMKLVGAKSIAELEPSQVKFLREGNLA</sequence>
<dbReference type="EMBL" id="CAFBQX010000006">
    <property type="protein sequence ID" value="CAB5074182.1"/>
    <property type="molecule type" value="Genomic_DNA"/>
</dbReference>
<keyword evidence="4" id="KW-0560">Oxidoreductase</keyword>
<evidence type="ECO:0000313" key="7">
    <source>
        <dbReference type="EMBL" id="CAB4343635.1"/>
    </source>
</evidence>
<evidence type="ECO:0000313" key="15">
    <source>
        <dbReference type="EMBL" id="CAB5074182.1"/>
    </source>
</evidence>
<dbReference type="PIRSF" id="PIRSF000138">
    <property type="entry name" value="Al-hdrx_acd_dh"/>
    <property type="match status" value="1"/>
</dbReference>
<dbReference type="EMBL" id="CAFBOC010000009">
    <property type="protein sequence ID" value="CAB4978277.1"/>
    <property type="molecule type" value="Genomic_DNA"/>
</dbReference>
<dbReference type="AlphaFoldDB" id="A0A6J6QV26"/>
<keyword evidence="3" id="KW-0288">FMN</keyword>
<dbReference type="EMBL" id="CAEZXO010000009">
    <property type="protein sequence ID" value="CAB4701008.1"/>
    <property type="molecule type" value="Genomic_DNA"/>
</dbReference>
<dbReference type="PANTHER" id="PTHR10578">
    <property type="entry name" value="S -2-HYDROXY-ACID OXIDASE-RELATED"/>
    <property type="match status" value="1"/>
</dbReference>
<proteinExistence type="inferred from homology"/>
<dbReference type="Pfam" id="PF01070">
    <property type="entry name" value="FMN_dh"/>
    <property type="match status" value="1"/>
</dbReference>
<evidence type="ECO:0000313" key="10">
    <source>
        <dbReference type="EMBL" id="CAB4787658.1"/>
    </source>
</evidence>
<dbReference type="InterPro" id="IPR013785">
    <property type="entry name" value="Aldolase_TIM"/>
</dbReference>
<dbReference type="EMBL" id="CAFABH010000009">
    <property type="protein sequence ID" value="CAB4826948.1"/>
    <property type="molecule type" value="Genomic_DNA"/>
</dbReference>
<dbReference type="GO" id="GO:0010181">
    <property type="term" value="F:FMN binding"/>
    <property type="evidence" value="ECO:0007669"/>
    <property type="project" value="InterPro"/>
</dbReference>
<dbReference type="InterPro" id="IPR008259">
    <property type="entry name" value="FMN_hydac_DH_AS"/>
</dbReference>
<dbReference type="GO" id="GO:0016614">
    <property type="term" value="F:oxidoreductase activity, acting on CH-OH group of donors"/>
    <property type="evidence" value="ECO:0007669"/>
    <property type="project" value="UniProtKB-ARBA"/>
</dbReference>
<dbReference type="SUPFAM" id="SSF51395">
    <property type="entry name" value="FMN-linked oxidoreductases"/>
    <property type="match status" value="1"/>
</dbReference>
<evidence type="ECO:0000256" key="1">
    <source>
        <dbReference type="ARBA" id="ARBA00001917"/>
    </source>
</evidence>
<evidence type="ECO:0000313" key="13">
    <source>
        <dbReference type="EMBL" id="CAB4935845.1"/>
    </source>
</evidence>
<reference evidence="9" key="1">
    <citation type="submission" date="2020-05" db="EMBL/GenBank/DDBJ databases">
        <authorList>
            <person name="Chiriac C."/>
            <person name="Salcher M."/>
            <person name="Ghai R."/>
            <person name="Kavagutti S V."/>
        </authorList>
    </citation>
    <scope>NUCLEOTIDE SEQUENCE</scope>
</reference>